<keyword evidence="2" id="KW-1133">Transmembrane helix</keyword>
<dbReference type="EMBL" id="JACCCV010000001">
    <property type="protein sequence ID" value="NYF50821.1"/>
    <property type="molecule type" value="Genomic_DNA"/>
</dbReference>
<keyword evidence="2" id="KW-0812">Transmembrane</keyword>
<feature type="transmembrane region" description="Helical" evidence="2">
    <location>
        <begin position="88"/>
        <end position="107"/>
    </location>
</feature>
<evidence type="ECO:0000313" key="4">
    <source>
        <dbReference type="EMBL" id="NYF50821.1"/>
    </source>
</evidence>
<feature type="domain" description="PPM-type phosphatase" evidence="3">
    <location>
        <begin position="248"/>
        <end position="461"/>
    </location>
</feature>
<gene>
    <name evidence="4" type="ORF">HDF12_001186</name>
</gene>
<dbReference type="EC" id="3.1.3.3" evidence="4"/>
<dbReference type="Proteomes" id="UP000534186">
    <property type="component" value="Unassembled WGS sequence"/>
</dbReference>
<dbReference type="PANTHER" id="PTHR43156">
    <property type="entry name" value="STAGE II SPORULATION PROTEIN E-RELATED"/>
    <property type="match status" value="1"/>
</dbReference>
<evidence type="ECO:0000256" key="1">
    <source>
        <dbReference type="ARBA" id="ARBA00022801"/>
    </source>
</evidence>
<accession>A0A7Y9NK36</accession>
<feature type="transmembrane region" description="Helical" evidence="2">
    <location>
        <begin position="22"/>
        <end position="43"/>
    </location>
</feature>
<evidence type="ECO:0000259" key="3">
    <source>
        <dbReference type="SMART" id="SM00331"/>
    </source>
</evidence>
<comment type="caution">
    <text evidence="4">The sequence shown here is derived from an EMBL/GenBank/DDBJ whole genome shotgun (WGS) entry which is preliminary data.</text>
</comment>
<keyword evidence="2" id="KW-0472">Membrane</keyword>
<dbReference type="AlphaFoldDB" id="A0A7Y9NK36"/>
<dbReference type="SMART" id="SM00331">
    <property type="entry name" value="PP2C_SIG"/>
    <property type="match status" value="1"/>
</dbReference>
<feature type="transmembrane region" description="Helical" evidence="2">
    <location>
        <begin position="138"/>
        <end position="155"/>
    </location>
</feature>
<dbReference type="InterPro" id="IPR036457">
    <property type="entry name" value="PPM-type-like_dom_sf"/>
</dbReference>
<proteinExistence type="predicted"/>
<dbReference type="Gene3D" id="3.60.40.10">
    <property type="entry name" value="PPM-type phosphatase domain"/>
    <property type="match status" value="1"/>
</dbReference>
<dbReference type="InterPro" id="IPR052016">
    <property type="entry name" value="Bact_Sigma-Reg"/>
</dbReference>
<dbReference type="Pfam" id="PF07228">
    <property type="entry name" value="SpoIIE"/>
    <property type="match status" value="1"/>
</dbReference>
<sequence>MYVGDPQLTASQVLRTFHHDELYLFLGAAFTAVGLVSIAFAFLGRKFDAMLFWLALFAIFYGQRLWLHLGLLTLIIPPSHFFDDLRAIGNYLVPIPAFFYFEAAGFLGRSGRKIAIVLTSVFLGLAVATMLFGQRDAFQLTNNLVVIVSLFALIIQSFTRKQADKDFVIARRGIIVFVIFALFDNIGGALGYRWFIEPLGFTFFLATLGYVAAKRGLHRDQQFNALQKELEIARRIQTSILPPAYPQSPHFRVAARYVPMTAVAGDFYDFLVADQTQAGLLIADVSGHGVPAALIASMVKLAATSQRANAADPALLLAGMNTVLCGNTQEQFVTAAYVYLDAESSTLRYSAAAHPPMLLVRSGNVIELTENGLMLAAFSFATYTTAIHPLEPGDRLLLYTDGILEATNAQGEEFGSSRLHTLLKKAANLRAEDAAASILSSLEQWSSRSQNDDLTLLVCDYLCANTPSQSASLPGLTATPA</sequence>
<dbReference type="PANTHER" id="PTHR43156:SF2">
    <property type="entry name" value="STAGE II SPORULATION PROTEIN E"/>
    <property type="match status" value="1"/>
</dbReference>
<evidence type="ECO:0000256" key="2">
    <source>
        <dbReference type="SAM" id="Phobius"/>
    </source>
</evidence>
<keyword evidence="1 4" id="KW-0378">Hydrolase</keyword>
<evidence type="ECO:0000313" key="5">
    <source>
        <dbReference type="Proteomes" id="UP000534186"/>
    </source>
</evidence>
<protein>
    <submittedName>
        <fullName evidence="4">Sigma-B regulation protein RsbU (Phosphoserine phosphatase)</fullName>
        <ecNumber evidence="4">3.1.3.3</ecNumber>
    </submittedName>
</protein>
<dbReference type="SUPFAM" id="SSF81606">
    <property type="entry name" value="PP2C-like"/>
    <property type="match status" value="1"/>
</dbReference>
<dbReference type="GO" id="GO:0016791">
    <property type="term" value="F:phosphatase activity"/>
    <property type="evidence" value="ECO:0007669"/>
    <property type="project" value="TreeGrafter"/>
</dbReference>
<reference evidence="4 5" key="1">
    <citation type="submission" date="2020-07" db="EMBL/GenBank/DDBJ databases">
        <title>Genomic Encyclopedia of Type Strains, Phase IV (KMG-V): Genome sequencing to study the core and pangenomes of soil and plant-associated prokaryotes.</title>
        <authorList>
            <person name="Whitman W."/>
        </authorList>
    </citation>
    <scope>NUCLEOTIDE SEQUENCE [LARGE SCALE GENOMIC DNA]</scope>
    <source>
        <strain evidence="4 5">M8UP30</strain>
    </source>
</reference>
<organism evidence="4 5">
    <name type="scientific">Tunturiibacter lichenicola</name>
    <dbReference type="NCBI Taxonomy" id="2051959"/>
    <lineage>
        <taxon>Bacteria</taxon>
        <taxon>Pseudomonadati</taxon>
        <taxon>Acidobacteriota</taxon>
        <taxon>Terriglobia</taxon>
        <taxon>Terriglobales</taxon>
        <taxon>Acidobacteriaceae</taxon>
        <taxon>Tunturiibacter</taxon>
    </lineage>
</organism>
<name>A0A7Y9NK36_9BACT</name>
<dbReference type="InterPro" id="IPR001932">
    <property type="entry name" value="PPM-type_phosphatase-like_dom"/>
</dbReference>
<feature type="transmembrane region" description="Helical" evidence="2">
    <location>
        <begin position="114"/>
        <end position="132"/>
    </location>
</feature>
<feature type="transmembrane region" description="Helical" evidence="2">
    <location>
        <begin position="50"/>
        <end position="76"/>
    </location>
</feature>